<dbReference type="InterPro" id="IPR007265">
    <property type="entry name" value="COG_su3"/>
</dbReference>
<evidence type="ECO:0000256" key="1">
    <source>
        <dbReference type="ARBA" id="ARBA00004395"/>
    </source>
</evidence>
<dbReference type="EMBL" id="KZ805306">
    <property type="protein sequence ID" value="PVI06871.1"/>
    <property type="molecule type" value="Genomic_DNA"/>
</dbReference>
<keyword evidence="13" id="KW-1185">Reference proteome</keyword>
<feature type="region of interest" description="Disordered" evidence="9">
    <location>
        <begin position="511"/>
        <end position="557"/>
    </location>
</feature>
<evidence type="ECO:0000256" key="5">
    <source>
        <dbReference type="ARBA" id="ARBA00022927"/>
    </source>
</evidence>
<dbReference type="STRING" id="97972.A0A2V1E8L8"/>
<evidence type="ECO:0000256" key="7">
    <source>
        <dbReference type="ARBA" id="ARBA00023136"/>
    </source>
</evidence>
<dbReference type="GO" id="GO:0005801">
    <property type="term" value="C:cis-Golgi network"/>
    <property type="evidence" value="ECO:0007669"/>
    <property type="project" value="InterPro"/>
</dbReference>
<evidence type="ECO:0000256" key="6">
    <source>
        <dbReference type="ARBA" id="ARBA00023034"/>
    </source>
</evidence>
<dbReference type="Proteomes" id="UP000244855">
    <property type="component" value="Unassembled WGS sequence"/>
</dbReference>
<keyword evidence="6" id="KW-0333">Golgi apparatus</keyword>
<proteinExistence type="inferred from homology"/>
<protein>
    <recommendedName>
        <fullName evidence="3">Conserved oligomeric Golgi complex subunit 3</fullName>
    </recommendedName>
    <alternativeName>
        <fullName evidence="8">Component of oligomeric Golgi complex 3</fullName>
    </alternativeName>
</protein>
<feature type="region of interest" description="Disordered" evidence="9">
    <location>
        <begin position="10"/>
        <end position="40"/>
    </location>
</feature>
<keyword evidence="4" id="KW-0813">Transport</keyword>
<feature type="domain" description="Conserved oligomeric Golgi complex subunit 3 N-terminal" evidence="10">
    <location>
        <begin position="138"/>
        <end position="284"/>
    </location>
</feature>
<dbReference type="InterPro" id="IPR048320">
    <property type="entry name" value="COG3_N"/>
</dbReference>
<dbReference type="Pfam" id="PF04136">
    <property type="entry name" value="COG3_N"/>
    <property type="match status" value="1"/>
</dbReference>
<accession>A0A2V1E8L8</accession>
<evidence type="ECO:0000259" key="10">
    <source>
        <dbReference type="Pfam" id="PF04136"/>
    </source>
</evidence>
<keyword evidence="5" id="KW-0653">Protein transport</keyword>
<dbReference type="AlphaFoldDB" id="A0A2V1E8L8"/>
<evidence type="ECO:0000256" key="9">
    <source>
        <dbReference type="SAM" id="MobiDB-lite"/>
    </source>
</evidence>
<evidence type="ECO:0000256" key="2">
    <source>
        <dbReference type="ARBA" id="ARBA00009936"/>
    </source>
</evidence>
<comment type="subcellular location">
    <subcellularLocation>
        <location evidence="1">Golgi apparatus membrane</location>
        <topology evidence="1">Peripheral membrane protein</topology>
    </subcellularLocation>
</comment>
<dbReference type="PANTHER" id="PTHR13302">
    <property type="entry name" value="CONSERVED OLIGOMERIC GOLGI COMPLEX COMPONENT 3"/>
    <property type="match status" value="1"/>
</dbReference>
<evidence type="ECO:0000313" key="13">
    <source>
        <dbReference type="Proteomes" id="UP000244855"/>
    </source>
</evidence>
<name>A0A2V1E8L8_9PLEO</name>
<evidence type="ECO:0000256" key="4">
    <source>
        <dbReference type="ARBA" id="ARBA00022448"/>
    </source>
</evidence>
<dbReference type="GO" id="GO:0006886">
    <property type="term" value="P:intracellular protein transport"/>
    <property type="evidence" value="ECO:0007669"/>
    <property type="project" value="InterPro"/>
</dbReference>
<dbReference type="GO" id="GO:0006891">
    <property type="term" value="P:intra-Golgi vesicle-mediated transport"/>
    <property type="evidence" value="ECO:0007669"/>
    <property type="project" value="TreeGrafter"/>
</dbReference>
<evidence type="ECO:0000313" key="12">
    <source>
        <dbReference type="EMBL" id="PVI06871.1"/>
    </source>
</evidence>
<evidence type="ECO:0000256" key="3">
    <source>
        <dbReference type="ARBA" id="ARBA00020976"/>
    </source>
</evidence>
<dbReference type="PANTHER" id="PTHR13302:SF8">
    <property type="entry name" value="CONSERVED OLIGOMERIC GOLGI COMPLEX SUBUNIT 3"/>
    <property type="match status" value="1"/>
</dbReference>
<dbReference type="GO" id="GO:0000139">
    <property type="term" value="C:Golgi membrane"/>
    <property type="evidence" value="ECO:0007669"/>
    <property type="project" value="UniProtKB-SubCell"/>
</dbReference>
<organism evidence="12 13">
    <name type="scientific">Periconia macrospinosa</name>
    <dbReference type="NCBI Taxonomy" id="97972"/>
    <lineage>
        <taxon>Eukaryota</taxon>
        <taxon>Fungi</taxon>
        <taxon>Dikarya</taxon>
        <taxon>Ascomycota</taxon>
        <taxon>Pezizomycotina</taxon>
        <taxon>Dothideomycetes</taxon>
        <taxon>Pleosporomycetidae</taxon>
        <taxon>Pleosporales</taxon>
        <taxon>Massarineae</taxon>
        <taxon>Periconiaceae</taxon>
        <taxon>Periconia</taxon>
    </lineage>
</organism>
<dbReference type="GO" id="GO:0007030">
    <property type="term" value="P:Golgi organization"/>
    <property type="evidence" value="ECO:0007669"/>
    <property type="project" value="TreeGrafter"/>
</dbReference>
<evidence type="ECO:0000259" key="11">
    <source>
        <dbReference type="Pfam" id="PF20671"/>
    </source>
</evidence>
<dbReference type="OrthoDB" id="296793at2759"/>
<dbReference type="GO" id="GO:0017119">
    <property type="term" value="C:Golgi transport complex"/>
    <property type="evidence" value="ECO:0007669"/>
    <property type="project" value="TreeGrafter"/>
</dbReference>
<evidence type="ECO:0000256" key="8">
    <source>
        <dbReference type="ARBA" id="ARBA00031339"/>
    </source>
</evidence>
<dbReference type="Pfam" id="PF20671">
    <property type="entry name" value="COG3_C"/>
    <property type="match status" value="1"/>
</dbReference>
<gene>
    <name evidence="12" type="ORF">DM02DRAFT_609253</name>
</gene>
<feature type="domain" description="Conserved oligomeric Golgi complex subunit 3 C-terminal" evidence="11">
    <location>
        <begin position="304"/>
        <end position="666"/>
    </location>
</feature>
<dbReference type="GO" id="GO:0006914">
    <property type="term" value="P:autophagy"/>
    <property type="evidence" value="ECO:0007669"/>
    <property type="project" value="TreeGrafter"/>
</dbReference>
<feature type="compositionally biased region" description="Polar residues" evidence="9">
    <location>
        <begin position="524"/>
        <end position="537"/>
    </location>
</feature>
<reference evidence="12 13" key="1">
    <citation type="journal article" date="2018" name="Sci. Rep.">
        <title>Comparative genomics provides insights into the lifestyle and reveals functional heterogeneity of dark septate endophytic fungi.</title>
        <authorList>
            <person name="Knapp D.G."/>
            <person name="Nemeth J.B."/>
            <person name="Barry K."/>
            <person name="Hainaut M."/>
            <person name="Henrissat B."/>
            <person name="Johnson J."/>
            <person name="Kuo A."/>
            <person name="Lim J.H.P."/>
            <person name="Lipzen A."/>
            <person name="Nolan M."/>
            <person name="Ohm R.A."/>
            <person name="Tamas L."/>
            <person name="Grigoriev I.V."/>
            <person name="Spatafora J.W."/>
            <person name="Nagy L.G."/>
            <person name="Kovacs G.M."/>
        </authorList>
    </citation>
    <scope>NUCLEOTIDE SEQUENCE [LARGE SCALE GENOMIC DNA]</scope>
    <source>
        <strain evidence="12 13">DSE2036</strain>
    </source>
</reference>
<sequence length="892" mass="100619">MYEDWFLSRAAKPAAAADKNKHRRRESLLKQPNDSQTDVDRVGGIQESILEVEDPIDALNPALNGPPPATVARRAKSYSDFYDVVRAHIKKEKGLKQEKETMHHTRSRETMANELEFLEWYSTIDEELLDASHDEYKQYQDKLHLMRNHLDTIIADTSTALDTLSSLTESFKTVESQTTAFQTQCEGLIDDQKRITTLADDMEQNLRYYLYLEPITKRLNAPGAGNIVRGKEFTEMLANLDSCLEYMQSRTKHRESATYRSRYRLLLTRALTLIRVHFTNALREIAADVSKRIADRQLNDTTMSALLYAKFRVGAPELKQLGLEIQKRAVLPAGAEPGAEAEYQSLMNELYQSYSATRGRLMLPIVTKKIADTAQAPSTSKDLVAFARSSISYIRDICLDETDLWREWFDGDRGLYDFLESICEPLYDQLRPRVIHETQILKLCELCTLIQTRYMEEEEDDEEEDGDVSPTEARKLDFTVIVHPALEDAQNRLVFLSLATLRDEIERYKPKPEDLDYPAKNKKNTASLSGSKSTQPVLSGRKGPQSDVPPTPQIPKIPMVVEEDDADGRWSFNTEAAFKDWYPTLRKAIWLLSKIYRLVHSSVFDDLAHRIVHSTTASLRQASTLLVKSSSPTDAALFLISHLLLLKQQIVAFDIEFVTPETDIHYDISSITNTFWELRSRGGLFNPRNLVGLLIPKVVENMLDAKAEVDTILRQAITDLTTQFQTRMLAPILSKDGNTPLKTVPADIAPRTTKLRENIVQQTPFLRTKLEEYIADHRTREMLVAAVMESVTQTYETWYDTSYAPNSGRSSKGKGSVDGVWDPDVFGEWCVSTFRVGGPGGVMGLGIESGENGDHEFDGRGGSRGVGERIGSMSVASGSVRTGTGTGIRIKM</sequence>
<keyword evidence="7" id="KW-0472">Membrane</keyword>
<comment type="similarity">
    <text evidence="2">Belongs to the COG3 family.</text>
</comment>
<dbReference type="InterPro" id="IPR048685">
    <property type="entry name" value="COG3_C"/>
</dbReference>